<feature type="transmembrane region" description="Helical" evidence="1">
    <location>
        <begin position="74"/>
        <end position="96"/>
    </location>
</feature>
<dbReference type="Proteomes" id="UP000256530">
    <property type="component" value="Unassembled WGS sequence"/>
</dbReference>
<name>A0A3D9TKF8_BACMY</name>
<keyword evidence="1" id="KW-0472">Membrane</keyword>
<protein>
    <submittedName>
        <fullName evidence="2">Uncharacterized protein DUF3784</fullName>
    </submittedName>
</protein>
<keyword evidence="1" id="KW-1133">Transmembrane helix</keyword>
<dbReference type="Pfam" id="PF12650">
    <property type="entry name" value="DUF3784"/>
    <property type="match status" value="1"/>
</dbReference>
<organism evidence="2 3">
    <name type="scientific">Bacillus mycoides</name>
    <dbReference type="NCBI Taxonomy" id="1405"/>
    <lineage>
        <taxon>Bacteria</taxon>
        <taxon>Bacillati</taxon>
        <taxon>Bacillota</taxon>
        <taxon>Bacilli</taxon>
        <taxon>Bacillales</taxon>
        <taxon>Bacillaceae</taxon>
        <taxon>Bacillus</taxon>
        <taxon>Bacillus cereus group</taxon>
    </lineage>
</organism>
<evidence type="ECO:0000256" key="1">
    <source>
        <dbReference type="SAM" id="Phobius"/>
    </source>
</evidence>
<reference evidence="2 3" key="1">
    <citation type="submission" date="2018-08" db="EMBL/GenBank/DDBJ databases">
        <title>Freshwater and sediment microbial communities from various areas in North America, analyzing microbe dynamics in response to fracking.</title>
        <authorList>
            <person name="Lamendella R."/>
        </authorList>
    </citation>
    <scope>NUCLEOTIDE SEQUENCE [LARGE SCALE GENOMIC DNA]</scope>
    <source>
        <strain evidence="2 3">DB-1</strain>
    </source>
</reference>
<keyword evidence="1" id="KW-0812">Transmembrane</keyword>
<dbReference type="EMBL" id="QTTY01000045">
    <property type="protein sequence ID" value="REF17662.1"/>
    <property type="molecule type" value="Genomic_DNA"/>
</dbReference>
<proteinExistence type="predicted"/>
<evidence type="ECO:0000313" key="3">
    <source>
        <dbReference type="Proteomes" id="UP000256530"/>
    </source>
</evidence>
<sequence length="101" mass="11197">MIGEFIACIVVALIMIIMGYQIHIKKKLWLIAGYQEETFVGDKERLAKIFGVFSYVIGIATFLLPFGLESIGDIAAIIFTILVILGTVLVIVWANLINIHS</sequence>
<accession>A0A3D9TKF8</accession>
<feature type="transmembrane region" description="Helical" evidence="1">
    <location>
        <begin position="6"/>
        <end position="24"/>
    </location>
</feature>
<dbReference type="RefSeq" id="WP_113937446.1">
    <property type="nucleotide sequence ID" value="NZ_QTTY01000045.1"/>
</dbReference>
<comment type="caution">
    <text evidence="2">The sequence shown here is derived from an EMBL/GenBank/DDBJ whole genome shotgun (WGS) entry which is preliminary data.</text>
</comment>
<gene>
    <name evidence="2" type="ORF">DET55_14511</name>
</gene>
<dbReference type="InterPro" id="IPR017259">
    <property type="entry name" value="UCP037672"/>
</dbReference>
<dbReference type="AlphaFoldDB" id="A0A3D9TKF8"/>
<feature type="transmembrane region" description="Helical" evidence="1">
    <location>
        <begin position="45"/>
        <end position="68"/>
    </location>
</feature>
<evidence type="ECO:0000313" key="2">
    <source>
        <dbReference type="EMBL" id="REF17662.1"/>
    </source>
</evidence>